<dbReference type="Pfam" id="PF13354">
    <property type="entry name" value="Beta-lactamase2"/>
    <property type="match status" value="1"/>
</dbReference>
<comment type="caution">
    <text evidence="3">The sequence shown here is derived from an EMBL/GenBank/DDBJ whole genome shotgun (WGS) entry which is preliminary data.</text>
</comment>
<evidence type="ECO:0000256" key="1">
    <source>
        <dbReference type="SAM" id="Phobius"/>
    </source>
</evidence>
<dbReference type="InterPro" id="IPR045155">
    <property type="entry name" value="Beta-lactam_cat"/>
</dbReference>
<dbReference type="SUPFAM" id="SSF56601">
    <property type="entry name" value="beta-lactamase/transpeptidase-like"/>
    <property type="match status" value="1"/>
</dbReference>
<protein>
    <submittedName>
        <fullName evidence="3">Beta-lactamase class A</fullName>
    </submittedName>
</protein>
<dbReference type="Gene3D" id="3.40.710.10">
    <property type="entry name" value="DD-peptidase/beta-lactamase superfamily"/>
    <property type="match status" value="1"/>
</dbReference>
<organism evidence="3 4">
    <name type="scientific">Secundilactobacillus odoratitofui DSM 19909 = JCM 15043</name>
    <dbReference type="NCBI Taxonomy" id="1423776"/>
    <lineage>
        <taxon>Bacteria</taxon>
        <taxon>Bacillati</taxon>
        <taxon>Bacillota</taxon>
        <taxon>Bacilli</taxon>
        <taxon>Lactobacillales</taxon>
        <taxon>Lactobacillaceae</taxon>
        <taxon>Secundilactobacillus</taxon>
    </lineage>
</organism>
<dbReference type="EMBL" id="AZEE01000027">
    <property type="protein sequence ID" value="KRK98499.1"/>
    <property type="molecule type" value="Genomic_DNA"/>
</dbReference>
<keyword evidence="4" id="KW-1185">Reference proteome</keyword>
<sequence length="322" mass="35110">MKAFFDELPRELQQRLKVIGVLAVILVVMLGVMHHVLMTKITVDATSADQAASPRQVHTAQTQIKQRLQRYVNQVTADKTASVYFYNLGPKSGSHAAKSASGAFYKSGNLAVSARAHVPTISASTYKLFMAGYLFSLEKSGNFAWNTTTRDGFKRMIVNSDNDFAENELDTFGLVGINQFIQNHGGYSPTFIQGQTSITTAASLGIFLRDLANAKSPFDQTQDRQYLLTLMQQQVYRTGIPAGASAAKAGTTVQDKVGFYADTNNDAGIVTLPNGQQYVLVIMTDGHQQSGLSGFPRIATITENIQKIAYGKQTTAKVKALY</sequence>
<dbReference type="PANTHER" id="PTHR35333:SF5">
    <property type="entry name" value="CONSERVED LIPOPROTEIN LPQF-RELATED"/>
    <property type="match status" value="1"/>
</dbReference>
<evidence type="ECO:0000259" key="2">
    <source>
        <dbReference type="Pfam" id="PF13354"/>
    </source>
</evidence>
<keyword evidence="1" id="KW-0812">Transmembrane</keyword>
<accession>A0A0R1LXZ4</accession>
<keyword evidence="1" id="KW-0472">Membrane</keyword>
<name>A0A0R1LXZ4_9LACO</name>
<dbReference type="GO" id="GO:0030655">
    <property type="term" value="P:beta-lactam antibiotic catabolic process"/>
    <property type="evidence" value="ECO:0007669"/>
    <property type="project" value="InterPro"/>
</dbReference>
<proteinExistence type="predicted"/>
<dbReference type="PANTHER" id="PTHR35333">
    <property type="entry name" value="BETA-LACTAMASE"/>
    <property type="match status" value="1"/>
</dbReference>
<dbReference type="GO" id="GO:0008800">
    <property type="term" value="F:beta-lactamase activity"/>
    <property type="evidence" value="ECO:0007669"/>
    <property type="project" value="InterPro"/>
</dbReference>
<dbReference type="AlphaFoldDB" id="A0A0R1LXZ4"/>
<dbReference type="Proteomes" id="UP000051160">
    <property type="component" value="Unassembled WGS sequence"/>
</dbReference>
<keyword evidence="1" id="KW-1133">Transmembrane helix</keyword>
<dbReference type="PATRIC" id="fig|1423776.4.peg.229"/>
<evidence type="ECO:0000313" key="4">
    <source>
        <dbReference type="Proteomes" id="UP000051160"/>
    </source>
</evidence>
<feature type="domain" description="Beta-lactamase class A catalytic" evidence="2">
    <location>
        <begin position="148"/>
        <end position="284"/>
    </location>
</feature>
<dbReference type="STRING" id="1423776.FD04_GL000230"/>
<dbReference type="InterPro" id="IPR012338">
    <property type="entry name" value="Beta-lactam/transpept-like"/>
</dbReference>
<dbReference type="GO" id="GO:0046677">
    <property type="term" value="P:response to antibiotic"/>
    <property type="evidence" value="ECO:0007669"/>
    <property type="project" value="InterPro"/>
</dbReference>
<evidence type="ECO:0000313" key="3">
    <source>
        <dbReference type="EMBL" id="KRK98499.1"/>
    </source>
</evidence>
<dbReference type="RefSeq" id="WP_056946837.1">
    <property type="nucleotide sequence ID" value="NZ_AZEE01000027.1"/>
</dbReference>
<gene>
    <name evidence="3" type="ORF">FD04_GL000230</name>
</gene>
<reference evidence="3 4" key="1">
    <citation type="journal article" date="2015" name="Genome Announc.">
        <title>Expanding the biotechnology potential of lactobacilli through comparative genomics of 213 strains and associated genera.</title>
        <authorList>
            <person name="Sun Z."/>
            <person name="Harris H.M."/>
            <person name="McCann A."/>
            <person name="Guo C."/>
            <person name="Argimon S."/>
            <person name="Zhang W."/>
            <person name="Yang X."/>
            <person name="Jeffery I.B."/>
            <person name="Cooney J.C."/>
            <person name="Kagawa T.F."/>
            <person name="Liu W."/>
            <person name="Song Y."/>
            <person name="Salvetti E."/>
            <person name="Wrobel A."/>
            <person name="Rasinkangas P."/>
            <person name="Parkhill J."/>
            <person name="Rea M.C."/>
            <person name="O'Sullivan O."/>
            <person name="Ritari J."/>
            <person name="Douillard F.P."/>
            <person name="Paul Ross R."/>
            <person name="Yang R."/>
            <person name="Briner A.E."/>
            <person name="Felis G.E."/>
            <person name="de Vos W.M."/>
            <person name="Barrangou R."/>
            <person name="Klaenhammer T.R."/>
            <person name="Caufield P.W."/>
            <person name="Cui Y."/>
            <person name="Zhang H."/>
            <person name="O'Toole P.W."/>
        </authorList>
    </citation>
    <scope>NUCLEOTIDE SEQUENCE [LARGE SCALE GENOMIC DNA]</scope>
    <source>
        <strain evidence="3 4">DSM 19909</strain>
    </source>
</reference>
<dbReference type="InterPro" id="IPR000871">
    <property type="entry name" value="Beta-lactam_class-A"/>
</dbReference>
<feature type="transmembrane region" description="Helical" evidence="1">
    <location>
        <begin position="18"/>
        <end position="37"/>
    </location>
</feature>